<name>O64367_BPN15</name>
<evidence type="ECO:0000313" key="1">
    <source>
        <dbReference type="EMBL" id="AAC19096.1"/>
    </source>
</evidence>
<evidence type="ECO:0000313" key="2">
    <source>
        <dbReference type="Proteomes" id="UP000002132"/>
    </source>
</evidence>
<reference evidence="1 2" key="1">
    <citation type="journal article" date="1996" name="J. Bacteriol.">
        <title>Proteins responsible for lysogenic conversion caused by coliphages N15 and phi80 are highly homologous.</title>
        <authorList>
            <person name="Vostrov A.A."/>
            <person name="Vostrukhina O.A."/>
            <person name="Svarchevsky A.N."/>
            <person name="Rybchin V.N."/>
        </authorList>
    </citation>
    <scope>NUCLEOTIDE SEQUENCE [LARGE SCALE GENOMIC DNA]</scope>
</reference>
<protein>
    <submittedName>
        <fullName evidence="1">Gp59</fullName>
    </submittedName>
</protein>
<dbReference type="GeneID" id="1261696"/>
<dbReference type="RefSeq" id="NP_046955.1">
    <property type="nucleotide sequence ID" value="NC_001901.1"/>
</dbReference>
<dbReference type="EMBL" id="AF064539">
    <property type="protein sequence ID" value="AAC19096.1"/>
    <property type="molecule type" value="Genomic_DNA"/>
</dbReference>
<accession>O64367</accession>
<dbReference type="InterPro" id="IPR036116">
    <property type="entry name" value="FN3_sf"/>
</dbReference>
<organism evidence="1 2">
    <name type="scientific">Escherichia phage N15</name>
    <name type="common">Bacteriophage N15</name>
    <dbReference type="NCBI Taxonomy" id="1604876"/>
    <lineage>
        <taxon>Viruses</taxon>
        <taxon>Duplodnaviria</taxon>
        <taxon>Heunggongvirae</taxon>
        <taxon>Uroviricota</taxon>
        <taxon>Caudoviricetes</taxon>
        <taxon>Ravinvirus</taxon>
        <taxon>Ravinvirus N15</taxon>
    </lineage>
</organism>
<dbReference type="KEGG" id="vg:1261696"/>
<dbReference type="Proteomes" id="UP000002132">
    <property type="component" value="Segment"/>
</dbReference>
<sequence>MSESVSISHVATMSKPFGVNVEWKWPNGSSWFSKLELQCLREDGRLVKECIYYPNTSHLISGLKCGERVQVRVRIVAVNGSTRDWQVSDWIQGESSVDAGDIVQWLEDEIRNSETFKVFRGQCFINEGKIGNGIVSTNYNVKLNMSDTAKQHGCGLFVGIDVQKGKASGAEGKTSELKKEIDEWITETIHLHCRPGGIIWQATRRNR</sequence>
<dbReference type="SUPFAM" id="SSF49265">
    <property type="entry name" value="Fibronectin type III"/>
    <property type="match status" value="1"/>
</dbReference>
<organismHost>
    <name type="scientific">Escherichia coli</name>
    <dbReference type="NCBI Taxonomy" id="562"/>
</organismHost>
<reference evidence="1 2" key="2">
    <citation type="journal article" date="1996" name="J. Bacteriol.">
        <title>Characterization of the primary immunity region of the Escherichia coli linear plasmid prophage N15.</title>
        <authorList>
            <person name="Lobocka M.B."/>
            <person name="Svarchevsky A.N."/>
            <person name="Rybchin V.N."/>
            <person name="Yarmolinsky M.B."/>
        </authorList>
    </citation>
    <scope>NUCLEOTIDE SEQUENCE</scope>
</reference>
<keyword evidence="2" id="KW-1185">Reference proteome</keyword>
<gene>
    <name evidence="1" type="primary">gene 59</name>
</gene>
<dbReference type="PIR" id="T13146">
    <property type="entry name" value="T13146"/>
</dbReference>
<proteinExistence type="predicted"/>